<evidence type="ECO:0000313" key="2">
    <source>
        <dbReference type="EMBL" id="KAG9244872.1"/>
    </source>
</evidence>
<dbReference type="Proteomes" id="UP000887226">
    <property type="component" value="Unassembled WGS sequence"/>
</dbReference>
<evidence type="ECO:0008006" key="4">
    <source>
        <dbReference type="Google" id="ProtNLM"/>
    </source>
</evidence>
<name>A0A9P8CFI3_9HELO</name>
<sequence length="467" mass="51345">MNPPDYQSGSPYNYIPNSNTGAYVSPQLTTQRHRYSHPQPQGYIPPQAYPPQVPYAASHAHPQPYNNYSQAPAPLQPGAPTVVSRTFRSLEDFVREQDQLDSTRSQHMKQAAANALAQGPQRRPRKKAPSAVDQEAIAAEARAVAEIGDTNWTGRLGEYRAAHPTAATIKGIEYNELNGPRFRCTVTIHEAPHMPFGQGDVSLSFTKKKEAKQYASKKAIDWLMQSGFMPPDGTVRWPKSTPLPGAKIIGPKIPTASPVVTGKTSFAAKVPPFAHKLGFSPPTYDISRVSEEAPIYNGFAHWPNDARIEGKVGEVINIYGQKSAKEAIAKLVLEFLADIENQRTASVGEAQADADTEASDKFHSSSPPVLAPASTSYEDVKEESKEDSQAKDSETKTFKTEDVKQDMVEEMNPEILVTIRAAAKQTKEVKEVKEEEGLKRKRSVSQDRETEENAGKALRLELSNPIT</sequence>
<feature type="region of interest" description="Disordered" evidence="1">
    <location>
        <begin position="98"/>
        <end position="134"/>
    </location>
</feature>
<feature type="region of interest" description="Disordered" evidence="1">
    <location>
        <begin position="347"/>
        <end position="409"/>
    </location>
</feature>
<keyword evidence="3" id="KW-1185">Reference proteome</keyword>
<dbReference type="AlphaFoldDB" id="A0A9P8CFI3"/>
<evidence type="ECO:0000313" key="3">
    <source>
        <dbReference type="Proteomes" id="UP000887226"/>
    </source>
</evidence>
<dbReference type="EMBL" id="MU253878">
    <property type="protein sequence ID" value="KAG9244872.1"/>
    <property type="molecule type" value="Genomic_DNA"/>
</dbReference>
<feature type="compositionally biased region" description="Polar residues" evidence="1">
    <location>
        <begin position="1"/>
        <end position="30"/>
    </location>
</feature>
<reference evidence="2" key="1">
    <citation type="journal article" date="2021" name="IMA Fungus">
        <title>Genomic characterization of three marine fungi, including Emericellopsis atlantica sp. nov. with signatures of a generalist lifestyle and marine biomass degradation.</title>
        <authorList>
            <person name="Hagestad O.C."/>
            <person name="Hou L."/>
            <person name="Andersen J.H."/>
            <person name="Hansen E.H."/>
            <person name="Altermark B."/>
            <person name="Li C."/>
            <person name="Kuhnert E."/>
            <person name="Cox R.J."/>
            <person name="Crous P.W."/>
            <person name="Spatafora J.W."/>
            <person name="Lail K."/>
            <person name="Amirebrahimi M."/>
            <person name="Lipzen A."/>
            <person name="Pangilinan J."/>
            <person name="Andreopoulos W."/>
            <person name="Hayes R.D."/>
            <person name="Ng V."/>
            <person name="Grigoriev I.V."/>
            <person name="Jackson S.A."/>
            <person name="Sutton T.D.S."/>
            <person name="Dobson A.D.W."/>
            <person name="Rama T."/>
        </authorList>
    </citation>
    <scope>NUCLEOTIDE SEQUENCE</scope>
    <source>
        <strain evidence="2">TRa3180A</strain>
    </source>
</reference>
<accession>A0A9P8CFI3</accession>
<proteinExistence type="predicted"/>
<feature type="region of interest" description="Disordered" evidence="1">
    <location>
        <begin position="423"/>
        <end position="467"/>
    </location>
</feature>
<protein>
    <recommendedName>
        <fullName evidence="4">DRBM domain-containing protein</fullName>
    </recommendedName>
</protein>
<comment type="caution">
    <text evidence="2">The sequence shown here is derived from an EMBL/GenBank/DDBJ whole genome shotgun (WGS) entry which is preliminary data.</text>
</comment>
<feature type="region of interest" description="Disordered" evidence="1">
    <location>
        <begin position="1"/>
        <end position="45"/>
    </location>
</feature>
<dbReference type="OrthoDB" id="5222339at2759"/>
<dbReference type="Gene3D" id="3.30.160.20">
    <property type="match status" value="1"/>
</dbReference>
<feature type="compositionally biased region" description="Basic and acidic residues" evidence="1">
    <location>
        <begin position="378"/>
        <end position="407"/>
    </location>
</feature>
<organism evidence="2 3">
    <name type="scientific">Calycina marina</name>
    <dbReference type="NCBI Taxonomy" id="1763456"/>
    <lineage>
        <taxon>Eukaryota</taxon>
        <taxon>Fungi</taxon>
        <taxon>Dikarya</taxon>
        <taxon>Ascomycota</taxon>
        <taxon>Pezizomycotina</taxon>
        <taxon>Leotiomycetes</taxon>
        <taxon>Helotiales</taxon>
        <taxon>Pezizellaceae</taxon>
        <taxon>Calycina</taxon>
    </lineage>
</organism>
<evidence type="ECO:0000256" key="1">
    <source>
        <dbReference type="SAM" id="MobiDB-lite"/>
    </source>
</evidence>
<dbReference type="SUPFAM" id="SSF54768">
    <property type="entry name" value="dsRNA-binding domain-like"/>
    <property type="match status" value="1"/>
</dbReference>
<dbReference type="CDD" id="cd00048">
    <property type="entry name" value="DSRM_SF"/>
    <property type="match status" value="1"/>
</dbReference>
<gene>
    <name evidence="2" type="ORF">BJ878DRAFT_459455</name>
</gene>
<feature type="compositionally biased region" description="Basic and acidic residues" evidence="1">
    <location>
        <begin position="425"/>
        <end position="454"/>
    </location>
</feature>